<protein>
    <submittedName>
        <fullName evidence="3">Uncharacterized protein</fullName>
    </submittedName>
</protein>
<keyword evidence="2" id="KW-0812">Transmembrane</keyword>
<feature type="transmembrane region" description="Helical" evidence="2">
    <location>
        <begin position="20"/>
        <end position="45"/>
    </location>
</feature>
<keyword evidence="2" id="KW-0472">Membrane</keyword>
<dbReference type="EMBL" id="PGOL01002067">
    <property type="protein sequence ID" value="PKI50994.1"/>
    <property type="molecule type" value="Genomic_DNA"/>
</dbReference>
<evidence type="ECO:0000256" key="1">
    <source>
        <dbReference type="SAM" id="MobiDB-lite"/>
    </source>
</evidence>
<keyword evidence="2" id="KW-1133">Transmembrane helix</keyword>
<name>A0A2I0J440_PUNGR</name>
<keyword evidence="4" id="KW-1185">Reference proteome</keyword>
<dbReference type="Proteomes" id="UP000233551">
    <property type="component" value="Unassembled WGS sequence"/>
</dbReference>
<accession>A0A2I0J440</accession>
<dbReference type="AlphaFoldDB" id="A0A2I0J440"/>
<reference evidence="3 4" key="1">
    <citation type="submission" date="2017-11" db="EMBL/GenBank/DDBJ databases">
        <title>De-novo sequencing of pomegranate (Punica granatum L.) genome.</title>
        <authorList>
            <person name="Akparov Z."/>
            <person name="Amiraslanov A."/>
            <person name="Hajiyeva S."/>
            <person name="Abbasov M."/>
            <person name="Kaur K."/>
            <person name="Hamwieh A."/>
            <person name="Solovyev V."/>
            <person name="Salamov A."/>
            <person name="Braich B."/>
            <person name="Kosarev P."/>
            <person name="Mahmoud A."/>
            <person name="Hajiyev E."/>
            <person name="Babayeva S."/>
            <person name="Izzatullayeva V."/>
            <person name="Mammadov A."/>
            <person name="Mammadov A."/>
            <person name="Sharifova S."/>
            <person name="Ojaghi J."/>
            <person name="Eynullazada K."/>
            <person name="Bayramov B."/>
            <person name="Abdulazimova A."/>
            <person name="Shahmuradov I."/>
        </authorList>
    </citation>
    <scope>NUCLEOTIDE SEQUENCE [LARGE SCALE GENOMIC DNA]</scope>
    <source>
        <strain evidence="4">cv. AG2017</strain>
        <tissue evidence="3">Leaf</tissue>
    </source>
</reference>
<evidence type="ECO:0000256" key="2">
    <source>
        <dbReference type="SAM" id="Phobius"/>
    </source>
</evidence>
<evidence type="ECO:0000313" key="4">
    <source>
        <dbReference type="Proteomes" id="UP000233551"/>
    </source>
</evidence>
<comment type="caution">
    <text evidence="3">The sequence shown here is derived from an EMBL/GenBank/DDBJ whole genome shotgun (WGS) entry which is preliminary data.</text>
</comment>
<gene>
    <name evidence="3" type="ORF">CRG98_028621</name>
</gene>
<organism evidence="3 4">
    <name type="scientific">Punica granatum</name>
    <name type="common">Pomegranate</name>
    <dbReference type="NCBI Taxonomy" id="22663"/>
    <lineage>
        <taxon>Eukaryota</taxon>
        <taxon>Viridiplantae</taxon>
        <taxon>Streptophyta</taxon>
        <taxon>Embryophyta</taxon>
        <taxon>Tracheophyta</taxon>
        <taxon>Spermatophyta</taxon>
        <taxon>Magnoliopsida</taxon>
        <taxon>eudicotyledons</taxon>
        <taxon>Gunneridae</taxon>
        <taxon>Pentapetalae</taxon>
        <taxon>rosids</taxon>
        <taxon>malvids</taxon>
        <taxon>Myrtales</taxon>
        <taxon>Lythraceae</taxon>
        <taxon>Punica</taxon>
    </lineage>
</organism>
<proteinExistence type="predicted"/>
<sequence length="159" mass="17101">MAANCSPTTINSSHSLAPLLSILFFSTFFLTLSLLSPLFLSFSLYTNKLRSPRPESSPDTAARKDDSISPPAPELSLAESEGLSGQPDRDSDPAQGQGHKRKKSSRPELDKEEEQSIGGGNEKKVVASGLSADLGSWDKPPVPFYLLGQSHSEDQTAVR</sequence>
<feature type="region of interest" description="Disordered" evidence="1">
    <location>
        <begin position="50"/>
        <end position="159"/>
    </location>
</feature>
<evidence type="ECO:0000313" key="3">
    <source>
        <dbReference type="EMBL" id="PKI50994.1"/>
    </source>
</evidence>